<protein>
    <submittedName>
        <fullName evidence="1">Uncharacterized protein</fullName>
    </submittedName>
</protein>
<evidence type="ECO:0000313" key="2">
    <source>
        <dbReference type="Proteomes" id="UP001465426"/>
    </source>
</evidence>
<accession>A0ABV1EY48</accession>
<evidence type="ECO:0000313" key="1">
    <source>
        <dbReference type="EMBL" id="MEQ2466035.1"/>
    </source>
</evidence>
<comment type="caution">
    <text evidence="1">The sequence shown here is derived from an EMBL/GenBank/DDBJ whole genome shotgun (WGS) entry which is preliminary data.</text>
</comment>
<gene>
    <name evidence="1" type="ORF">WMO63_10205</name>
</gene>
<sequence length="44" mass="4821">MLKTTLLAAFFMGKEGEDGKTSLDSGIYSSRTWKSANPTINQPK</sequence>
<organism evidence="1 2">
    <name type="scientific">Niallia hominis</name>
    <dbReference type="NCBI Taxonomy" id="3133173"/>
    <lineage>
        <taxon>Bacteria</taxon>
        <taxon>Bacillati</taxon>
        <taxon>Bacillota</taxon>
        <taxon>Bacilli</taxon>
        <taxon>Bacillales</taxon>
        <taxon>Bacillaceae</taxon>
        <taxon>Niallia</taxon>
    </lineage>
</organism>
<dbReference type="EMBL" id="JBBMFN010000020">
    <property type="protein sequence ID" value="MEQ2466035.1"/>
    <property type="molecule type" value="Genomic_DNA"/>
</dbReference>
<name>A0ABV1EY48_9BACI</name>
<keyword evidence="2" id="KW-1185">Reference proteome</keyword>
<proteinExistence type="predicted"/>
<reference evidence="1 2" key="1">
    <citation type="submission" date="2024-03" db="EMBL/GenBank/DDBJ databases">
        <title>Human intestinal bacterial collection.</title>
        <authorList>
            <person name="Pauvert C."/>
            <person name="Hitch T.C.A."/>
            <person name="Clavel T."/>
        </authorList>
    </citation>
    <scope>NUCLEOTIDE SEQUENCE [LARGE SCALE GENOMIC DNA]</scope>
    <source>
        <strain evidence="1 2">CLA-SR-H024</strain>
    </source>
</reference>
<dbReference type="Proteomes" id="UP001465426">
    <property type="component" value="Unassembled WGS sequence"/>
</dbReference>